<dbReference type="InterPro" id="IPR052782">
    <property type="entry name" value="Oocyte-zygote_transition_reg"/>
</dbReference>
<evidence type="ECO:0000259" key="2">
    <source>
        <dbReference type="PROSITE" id="PS50055"/>
    </source>
</evidence>
<sequence length="175" mass="20280">MQRKNEAVTQETPPNTQPKVDTDSEPMKAADACFSSLNSQCDQSTVEQLLNDFNTLPQPDMNACRACLEPQNIKKNRYSNIPCLDTSRVLLTFRRPEVGYGYIHANRIEYPTLRSKYIITQGPLPNTVNAFWQMIWQENVYSIVMLCQPIEQGKRKSAEYFSPYVSVNYCERYKY</sequence>
<dbReference type="PANTHER" id="PTHR46163">
    <property type="entry name" value="TYROSINE-PROTEIN PHOSPHATASE-RELATED"/>
    <property type="match status" value="1"/>
</dbReference>
<dbReference type="OrthoDB" id="8609993at2759"/>
<dbReference type="PRINTS" id="PR00700">
    <property type="entry name" value="PRTYPHPHTASE"/>
</dbReference>
<feature type="region of interest" description="Disordered" evidence="1">
    <location>
        <begin position="1"/>
        <end position="26"/>
    </location>
</feature>
<evidence type="ECO:0000256" key="1">
    <source>
        <dbReference type="SAM" id="MobiDB-lite"/>
    </source>
</evidence>
<dbReference type="InterPro" id="IPR000242">
    <property type="entry name" value="PTP_cat"/>
</dbReference>
<dbReference type="Proteomes" id="UP000230423">
    <property type="component" value="Unassembled WGS sequence"/>
</dbReference>
<gene>
    <name evidence="3" type="ORF">TELCIR_01795</name>
</gene>
<accession>A0A2G9V0Z2</accession>
<dbReference type="AlphaFoldDB" id="A0A2G9V0Z2"/>
<reference evidence="3 4" key="1">
    <citation type="submission" date="2015-09" db="EMBL/GenBank/DDBJ databases">
        <title>Draft genome of the parasitic nematode Teladorsagia circumcincta isolate WARC Sus (inbred).</title>
        <authorList>
            <person name="Mitreva M."/>
        </authorList>
    </citation>
    <scope>NUCLEOTIDE SEQUENCE [LARGE SCALE GENOMIC DNA]</scope>
    <source>
        <strain evidence="3 4">S</strain>
    </source>
</reference>
<dbReference type="SUPFAM" id="SSF52799">
    <property type="entry name" value="(Phosphotyrosine protein) phosphatases II"/>
    <property type="match status" value="1"/>
</dbReference>
<dbReference type="SMART" id="SM00194">
    <property type="entry name" value="PTPc"/>
    <property type="match status" value="1"/>
</dbReference>
<proteinExistence type="predicted"/>
<name>A0A2G9V0Z2_TELCI</name>
<organism evidence="3 4">
    <name type="scientific">Teladorsagia circumcincta</name>
    <name type="common">Brown stomach worm</name>
    <name type="synonym">Ostertagia circumcincta</name>
    <dbReference type="NCBI Taxonomy" id="45464"/>
    <lineage>
        <taxon>Eukaryota</taxon>
        <taxon>Metazoa</taxon>
        <taxon>Ecdysozoa</taxon>
        <taxon>Nematoda</taxon>
        <taxon>Chromadorea</taxon>
        <taxon>Rhabditida</taxon>
        <taxon>Rhabditina</taxon>
        <taxon>Rhabditomorpha</taxon>
        <taxon>Strongyloidea</taxon>
        <taxon>Trichostrongylidae</taxon>
        <taxon>Teladorsagia</taxon>
    </lineage>
</organism>
<evidence type="ECO:0000313" key="4">
    <source>
        <dbReference type="Proteomes" id="UP000230423"/>
    </source>
</evidence>
<evidence type="ECO:0000313" key="3">
    <source>
        <dbReference type="EMBL" id="PIO76147.1"/>
    </source>
</evidence>
<protein>
    <submittedName>
        <fullName evidence="3">Protein-tyrosine phosphatase</fullName>
    </submittedName>
</protein>
<dbReference type="GO" id="GO:0004725">
    <property type="term" value="F:protein tyrosine phosphatase activity"/>
    <property type="evidence" value="ECO:0007669"/>
    <property type="project" value="InterPro"/>
</dbReference>
<dbReference type="InterPro" id="IPR029021">
    <property type="entry name" value="Prot-tyrosine_phosphatase-like"/>
</dbReference>
<dbReference type="PROSITE" id="PS50055">
    <property type="entry name" value="TYR_PHOSPHATASE_PTP"/>
    <property type="match status" value="1"/>
</dbReference>
<keyword evidence="4" id="KW-1185">Reference proteome</keyword>
<dbReference type="Gene3D" id="3.90.190.10">
    <property type="entry name" value="Protein tyrosine phosphatase superfamily"/>
    <property type="match status" value="1"/>
</dbReference>
<dbReference type="Pfam" id="PF00102">
    <property type="entry name" value="Y_phosphatase"/>
    <property type="match status" value="1"/>
</dbReference>
<feature type="domain" description="Tyrosine-protein phosphatase" evidence="2">
    <location>
        <begin position="49"/>
        <end position="175"/>
    </location>
</feature>
<dbReference type="EMBL" id="KZ345077">
    <property type="protein sequence ID" value="PIO76147.1"/>
    <property type="molecule type" value="Genomic_DNA"/>
</dbReference>
<feature type="compositionally biased region" description="Polar residues" evidence="1">
    <location>
        <begin position="7"/>
        <end position="19"/>
    </location>
</feature>